<feature type="binding site" evidence="9">
    <location>
        <position position="71"/>
    </location>
    <ligand>
        <name>Mg(2+)</name>
        <dbReference type="ChEBI" id="CHEBI:18420"/>
    </ligand>
</feature>
<dbReference type="PANTHER" id="PTHR43210">
    <property type="entry name" value="DETHIOBIOTIN SYNTHETASE"/>
    <property type="match status" value="1"/>
</dbReference>
<dbReference type="RefSeq" id="WP_155703679.1">
    <property type="nucleotide sequence ID" value="NZ_CP034235.1"/>
</dbReference>
<keyword evidence="1 9" id="KW-0963">Cytoplasm</keyword>
<evidence type="ECO:0000313" key="10">
    <source>
        <dbReference type="EMBL" id="QGQ98570.1"/>
    </source>
</evidence>
<evidence type="ECO:0000256" key="9">
    <source>
        <dbReference type="HAMAP-Rule" id="MF_00336"/>
    </source>
</evidence>
<keyword evidence="2 9" id="KW-0436">Ligase</keyword>
<dbReference type="InterPro" id="IPR004472">
    <property type="entry name" value="DTB_synth_BioD"/>
</dbReference>
<feature type="active site" evidence="9">
    <location>
        <position position="57"/>
    </location>
</feature>
<comment type="pathway">
    <text evidence="9">Cofactor biosynthesis; biotin biosynthesis; biotin from 7,8-diaminononanoate: step 1/2.</text>
</comment>
<dbReference type="Pfam" id="PF13500">
    <property type="entry name" value="AAA_26"/>
    <property type="match status" value="1"/>
</dbReference>
<dbReference type="GO" id="GO:0009102">
    <property type="term" value="P:biotin biosynthetic process"/>
    <property type="evidence" value="ECO:0007669"/>
    <property type="project" value="UniProtKB-UniRule"/>
</dbReference>
<gene>
    <name evidence="9 10" type="primary">bioD</name>
    <name evidence="10" type="ORF">EHS13_28670</name>
</gene>
<feature type="binding site" evidence="9">
    <location>
        <begin position="132"/>
        <end position="135"/>
    </location>
    <ligand>
        <name>ATP</name>
        <dbReference type="ChEBI" id="CHEBI:30616"/>
    </ligand>
</feature>
<dbReference type="CDD" id="cd03109">
    <property type="entry name" value="DTBS"/>
    <property type="match status" value="1"/>
</dbReference>
<dbReference type="GO" id="GO:0005524">
    <property type="term" value="F:ATP binding"/>
    <property type="evidence" value="ECO:0007669"/>
    <property type="project" value="UniProtKB-UniRule"/>
</dbReference>
<dbReference type="GO" id="GO:0000287">
    <property type="term" value="F:magnesium ion binding"/>
    <property type="evidence" value="ECO:0007669"/>
    <property type="project" value="UniProtKB-UniRule"/>
</dbReference>
<evidence type="ECO:0000256" key="3">
    <source>
        <dbReference type="ARBA" id="ARBA00022723"/>
    </source>
</evidence>
<dbReference type="InterPro" id="IPR027417">
    <property type="entry name" value="P-loop_NTPase"/>
</dbReference>
<evidence type="ECO:0000313" key="11">
    <source>
        <dbReference type="Proteomes" id="UP000426246"/>
    </source>
</evidence>
<comment type="subcellular location">
    <subcellularLocation>
        <location evidence="9">Cytoplasm</location>
    </subcellularLocation>
</comment>
<comment type="subunit">
    <text evidence="9">Homodimer.</text>
</comment>
<comment type="cofactor">
    <cofactor evidence="9">
        <name>Mg(2+)</name>
        <dbReference type="ChEBI" id="CHEBI:18420"/>
    </cofactor>
</comment>
<dbReference type="HAMAP" id="MF_00336">
    <property type="entry name" value="BioD"/>
    <property type="match status" value="1"/>
</dbReference>
<dbReference type="GO" id="GO:0005829">
    <property type="term" value="C:cytosol"/>
    <property type="evidence" value="ECO:0007669"/>
    <property type="project" value="TreeGrafter"/>
</dbReference>
<dbReference type="UniPathway" id="UPA00078">
    <property type="reaction ID" value="UER00161"/>
</dbReference>
<comment type="catalytic activity">
    <reaction evidence="8">
        <text>(7R,8S)-8-amino-7-(carboxyamino)nonanoate + ATP = (4R,5S)-dethiobiotin + ADP + phosphate + H(+)</text>
        <dbReference type="Rhea" id="RHEA:63684"/>
        <dbReference type="ChEBI" id="CHEBI:15378"/>
        <dbReference type="ChEBI" id="CHEBI:30616"/>
        <dbReference type="ChEBI" id="CHEBI:43474"/>
        <dbReference type="ChEBI" id="CHEBI:149470"/>
        <dbReference type="ChEBI" id="CHEBI:149473"/>
        <dbReference type="ChEBI" id="CHEBI:456216"/>
    </reaction>
</comment>
<proteinExistence type="inferred from homology"/>
<sequence length="274" mass="29293">MLREGIFITGTDTGVGKTQVTAGLAALLQRLGEQGAAQREAAQGEAAHSEAYVRLWKPVQSGAALGLPTADSYRLLHGSGLAMREADIASHTFAAPVAPWLAARAAGAPLQFRDLVADGKRRLQQSGCLLVEGAGGLLVPLAEGKRMADLAAELSLPLLIIARTGLGTVNHTLLTVAYARQAGLEVLGVILNDSQSGSFELSRLPEAVQMAKDNAQMIEQFGDVPVLGILPWMAEDEHADAAGWAAWREQWTAEIESSVHLNVFYDLKNRRQRQ</sequence>
<dbReference type="EC" id="6.3.3.3" evidence="9"/>
<feature type="binding site" evidence="9">
    <location>
        <position position="71"/>
    </location>
    <ligand>
        <name>ATP</name>
        <dbReference type="ChEBI" id="CHEBI:30616"/>
    </ligand>
</feature>
<evidence type="ECO:0000256" key="8">
    <source>
        <dbReference type="ARBA" id="ARBA00047386"/>
    </source>
</evidence>
<evidence type="ECO:0000256" key="5">
    <source>
        <dbReference type="ARBA" id="ARBA00022756"/>
    </source>
</evidence>
<dbReference type="Proteomes" id="UP000426246">
    <property type="component" value="Chromosome"/>
</dbReference>
<dbReference type="PIRSF" id="PIRSF006755">
    <property type="entry name" value="DTB_synth"/>
    <property type="match status" value="1"/>
</dbReference>
<keyword evidence="5 9" id="KW-0093">Biotin biosynthesis</keyword>
<evidence type="ECO:0000256" key="6">
    <source>
        <dbReference type="ARBA" id="ARBA00022840"/>
    </source>
</evidence>
<feature type="binding site" evidence="9">
    <location>
        <position position="61"/>
    </location>
    <ligand>
        <name>substrate</name>
    </ligand>
</feature>
<dbReference type="OrthoDB" id="9802097at2"/>
<reference evidence="11" key="1">
    <citation type="submission" date="2018-11" db="EMBL/GenBank/DDBJ databases">
        <title>Complete genome sequence of Paenibacillus sp. ML311-T8.</title>
        <authorList>
            <person name="Nam Y.-D."/>
            <person name="Kang J."/>
            <person name="Chung W.-H."/>
            <person name="Park Y.S."/>
        </authorList>
    </citation>
    <scope>NUCLEOTIDE SEQUENCE [LARGE SCALE GENOMIC DNA]</scope>
    <source>
        <strain evidence="11">ML311-T8</strain>
    </source>
</reference>
<dbReference type="Gene3D" id="3.40.50.300">
    <property type="entry name" value="P-loop containing nucleotide triphosphate hydrolases"/>
    <property type="match status" value="1"/>
</dbReference>
<evidence type="ECO:0000256" key="7">
    <source>
        <dbReference type="ARBA" id="ARBA00022842"/>
    </source>
</evidence>
<comment type="similarity">
    <text evidence="9">Belongs to the dethiobiotin synthetase family.</text>
</comment>
<feature type="binding site" evidence="9">
    <location>
        <position position="132"/>
    </location>
    <ligand>
        <name>Mg(2+)</name>
        <dbReference type="ChEBI" id="CHEBI:18420"/>
    </ligand>
</feature>
<dbReference type="EMBL" id="CP034235">
    <property type="protein sequence ID" value="QGQ98570.1"/>
    <property type="molecule type" value="Genomic_DNA"/>
</dbReference>
<evidence type="ECO:0000256" key="1">
    <source>
        <dbReference type="ARBA" id="ARBA00022490"/>
    </source>
</evidence>
<evidence type="ECO:0000256" key="2">
    <source>
        <dbReference type="ARBA" id="ARBA00022598"/>
    </source>
</evidence>
<dbReference type="SUPFAM" id="SSF52540">
    <property type="entry name" value="P-loop containing nucleoside triphosphate hydrolases"/>
    <property type="match status" value="1"/>
</dbReference>
<keyword evidence="4 9" id="KW-0547">Nucleotide-binding</keyword>
<evidence type="ECO:0000256" key="4">
    <source>
        <dbReference type="ARBA" id="ARBA00022741"/>
    </source>
</evidence>
<comment type="catalytic activity">
    <reaction evidence="9">
        <text>(7R,8S)-7,8-diammoniononanoate + CO2 + ATP = (4R,5S)-dethiobiotin + ADP + phosphate + 3 H(+)</text>
        <dbReference type="Rhea" id="RHEA:15805"/>
        <dbReference type="ChEBI" id="CHEBI:15378"/>
        <dbReference type="ChEBI" id="CHEBI:16526"/>
        <dbReference type="ChEBI" id="CHEBI:30616"/>
        <dbReference type="ChEBI" id="CHEBI:43474"/>
        <dbReference type="ChEBI" id="CHEBI:149469"/>
        <dbReference type="ChEBI" id="CHEBI:149473"/>
        <dbReference type="ChEBI" id="CHEBI:456216"/>
        <dbReference type="EC" id="6.3.3.3"/>
    </reaction>
</comment>
<comment type="function">
    <text evidence="9">Catalyzes a mechanistically unusual reaction, the ATP-dependent insertion of CO2 between the N7 and N8 nitrogen atoms of 7,8-diaminopelargonic acid (DAPA, also called 7,8-diammoniononanoate) to form a ureido ring.</text>
</comment>
<protein>
    <recommendedName>
        <fullName evidence="9">ATP-dependent dethiobiotin synthetase BioD</fullName>
        <ecNumber evidence="9">6.3.3.3</ecNumber>
    </recommendedName>
    <alternativeName>
        <fullName evidence="9">DTB synthetase</fullName>
        <shortName evidence="9">DTBS</shortName>
    </alternativeName>
    <alternativeName>
        <fullName evidence="9">Dethiobiotin synthase</fullName>
    </alternativeName>
</protein>
<keyword evidence="3 9" id="KW-0479">Metal-binding</keyword>
<comment type="caution">
    <text evidence="9">Lacks conserved residue(s) required for the propagation of feature annotation.</text>
</comment>
<keyword evidence="7 9" id="KW-0460">Magnesium</keyword>
<feature type="binding site" evidence="9">
    <location>
        <position position="18"/>
    </location>
    <ligand>
        <name>Mg(2+)</name>
        <dbReference type="ChEBI" id="CHEBI:18420"/>
    </ligand>
</feature>
<organism evidence="10 11">
    <name type="scientific">Paenibacillus psychroresistens</name>
    <dbReference type="NCBI Taxonomy" id="1778678"/>
    <lineage>
        <taxon>Bacteria</taxon>
        <taxon>Bacillati</taxon>
        <taxon>Bacillota</taxon>
        <taxon>Bacilli</taxon>
        <taxon>Bacillales</taxon>
        <taxon>Paenibacillaceae</taxon>
        <taxon>Paenibacillus</taxon>
    </lineage>
</organism>
<accession>A0A6B8RQC2</accession>
<dbReference type="NCBIfam" id="TIGR00347">
    <property type="entry name" value="bioD"/>
    <property type="match status" value="1"/>
</dbReference>
<dbReference type="GO" id="GO:0004141">
    <property type="term" value="F:dethiobiotin synthase activity"/>
    <property type="evidence" value="ECO:0007669"/>
    <property type="project" value="UniProtKB-UniRule"/>
</dbReference>
<dbReference type="AlphaFoldDB" id="A0A6B8RQC2"/>
<name>A0A6B8RQC2_9BACL</name>
<dbReference type="KEGG" id="ppsc:EHS13_28670"/>
<keyword evidence="6 9" id="KW-0067">ATP-binding</keyword>
<feature type="binding site" evidence="9">
    <location>
        <begin position="192"/>
        <end position="193"/>
    </location>
    <ligand>
        <name>ATP</name>
        <dbReference type="ChEBI" id="CHEBI:30616"/>
    </ligand>
</feature>
<dbReference type="PANTHER" id="PTHR43210:SF2">
    <property type="entry name" value="ATP-DEPENDENT DETHIOBIOTIN SYNTHETASE BIOD 2"/>
    <property type="match status" value="1"/>
</dbReference>
<keyword evidence="11" id="KW-1185">Reference proteome</keyword>